<gene>
    <name evidence="4" type="ORF">HCR76_05785</name>
</gene>
<dbReference type="RefSeq" id="WP_166989067.1">
    <property type="nucleotide sequence ID" value="NZ_CP061169.1"/>
</dbReference>
<name>A0ABX6YL79_9MICO</name>
<dbReference type="EMBL" id="CP061169">
    <property type="protein sequence ID" value="QPZ39566.1"/>
    <property type="molecule type" value="Genomic_DNA"/>
</dbReference>
<dbReference type="InterPro" id="IPR000073">
    <property type="entry name" value="AB_hydrolase_1"/>
</dbReference>
<evidence type="ECO:0000256" key="1">
    <source>
        <dbReference type="ARBA" id="ARBA00022801"/>
    </source>
</evidence>
<dbReference type="Proteomes" id="UP000662814">
    <property type="component" value="Chromosome"/>
</dbReference>
<dbReference type="Gene3D" id="3.40.50.1820">
    <property type="entry name" value="alpha/beta hydrolase"/>
    <property type="match status" value="1"/>
</dbReference>
<dbReference type="PANTHER" id="PTHR43329">
    <property type="entry name" value="EPOXIDE HYDROLASE"/>
    <property type="match status" value="1"/>
</dbReference>
<dbReference type="Pfam" id="PF00561">
    <property type="entry name" value="Abhydrolase_1"/>
    <property type="match status" value="1"/>
</dbReference>
<dbReference type="SUPFAM" id="SSF53474">
    <property type="entry name" value="alpha/beta-Hydrolases"/>
    <property type="match status" value="1"/>
</dbReference>
<evidence type="ECO:0000313" key="5">
    <source>
        <dbReference type="Proteomes" id="UP000662814"/>
    </source>
</evidence>
<feature type="region of interest" description="Disordered" evidence="2">
    <location>
        <begin position="281"/>
        <end position="301"/>
    </location>
</feature>
<organism evidence="4 5">
    <name type="scientific">Paramicrobacterium chengjingii</name>
    <dbReference type="NCBI Taxonomy" id="2769067"/>
    <lineage>
        <taxon>Bacteria</taxon>
        <taxon>Bacillati</taxon>
        <taxon>Actinomycetota</taxon>
        <taxon>Actinomycetes</taxon>
        <taxon>Micrococcales</taxon>
        <taxon>Microbacteriaceae</taxon>
        <taxon>Paramicrobacterium</taxon>
    </lineage>
</organism>
<dbReference type="GO" id="GO:0016787">
    <property type="term" value="F:hydrolase activity"/>
    <property type="evidence" value="ECO:0007669"/>
    <property type="project" value="UniProtKB-KW"/>
</dbReference>
<proteinExistence type="predicted"/>
<dbReference type="InterPro" id="IPR000639">
    <property type="entry name" value="Epox_hydrolase-like"/>
</dbReference>
<dbReference type="PRINTS" id="PR00412">
    <property type="entry name" value="EPOXHYDRLASE"/>
</dbReference>
<keyword evidence="1 4" id="KW-0378">Hydrolase</keyword>
<evidence type="ECO:0000259" key="3">
    <source>
        <dbReference type="Pfam" id="PF00561"/>
    </source>
</evidence>
<reference evidence="4 5" key="1">
    <citation type="submission" date="2020-12" db="EMBL/GenBank/DDBJ databases">
        <title>Microbacterium sp. HY060.</title>
        <authorList>
            <person name="Zhou J."/>
        </authorList>
    </citation>
    <scope>NUCLEOTIDE SEQUENCE [LARGE SCALE GENOMIC DNA]</scope>
    <source>
        <strain evidence="4 5">HY60</strain>
    </source>
</reference>
<accession>A0ABX6YL79</accession>
<keyword evidence="5" id="KW-1185">Reference proteome</keyword>
<evidence type="ECO:0000313" key="4">
    <source>
        <dbReference type="EMBL" id="QPZ39566.1"/>
    </source>
</evidence>
<protein>
    <submittedName>
        <fullName evidence="4">Alpha/beta hydrolase</fullName>
    </submittedName>
</protein>
<feature type="domain" description="AB hydrolase-1" evidence="3">
    <location>
        <begin position="28"/>
        <end position="267"/>
    </location>
</feature>
<dbReference type="PRINTS" id="PR00111">
    <property type="entry name" value="ABHYDROLASE"/>
</dbReference>
<evidence type="ECO:0000256" key="2">
    <source>
        <dbReference type="SAM" id="MobiDB-lite"/>
    </source>
</evidence>
<dbReference type="InterPro" id="IPR029058">
    <property type="entry name" value="AB_hydrolase_fold"/>
</dbReference>
<sequence length="301" mass="32956">MASILIAENRVRVNGTHLNVATAGAGSPVLVMHGFPHTWRVWNDIIPALGRTHRVIAPDLRGLGRSDRADSGYHAHELAEDMAFLLDALDEPNAAVVAIDAGAPPAFFLGLEHPDRVSRLVLMESTIGLLPGAEEFFRAGPPWWFGFHSIPGFAEKVLAGHEADYVDFFLRIGMASKRVDAAVRDAFVDAYSDSDSLRCAFEYYRAMPANTDRINEATSRLRLTMPTMAIGGQVVGDATWRQLRPVTDDLRSHTIARSGHIIPLDAPDELLSLIQPFLDATPAEVSEPPSEDNVDAQSWRA</sequence>